<dbReference type="OrthoDB" id="2080678at2"/>
<protein>
    <recommendedName>
        <fullName evidence="1">Nucleotide modification associated domain-containing protein</fullName>
    </recommendedName>
</protein>
<evidence type="ECO:0000313" key="3">
    <source>
        <dbReference type="EMBL" id="RXI30353.1"/>
    </source>
</evidence>
<evidence type="ECO:0000313" key="4">
    <source>
        <dbReference type="Proteomes" id="UP000262582"/>
    </source>
</evidence>
<reference evidence="3 5" key="1">
    <citation type="submission" date="2017-09" db="EMBL/GenBank/DDBJ databases">
        <title>Genomics of the genus Arcobacter.</title>
        <authorList>
            <person name="Perez-Cataluna A."/>
            <person name="Figueras M.J."/>
            <person name="Salas-Masso N."/>
        </authorList>
    </citation>
    <scope>NUCLEOTIDE SEQUENCE [LARGE SCALE GENOMIC DNA]</scope>
    <source>
        <strain evidence="3 5">CECT 7837</strain>
    </source>
</reference>
<keyword evidence="4" id="KW-1185">Reference proteome</keyword>
<dbReference type="Proteomes" id="UP000262582">
    <property type="component" value="Chromosome"/>
</dbReference>
<dbReference type="EMBL" id="CP032097">
    <property type="protein sequence ID" value="AXX95030.1"/>
    <property type="molecule type" value="Genomic_DNA"/>
</dbReference>
<proteinExistence type="predicted"/>
<feature type="domain" description="Nucleotide modification associated" evidence="1">
    <location>
        <begin position="2"/>
        <end position="182"/>
    </location>
</feature>
<reference evidence="2 4" key="2">
    <citation type="submission" date="2018-08" db="EMBL/GenBank/DDBJ databases">
        <title>Complete genome of the Arcobacter ellisii type strain LMG 26155.</title>
        <authorList>
            <person name="Miller W.G."/>
            <person name="Yee E."/>
            <person name="Bono J.L."/>
        </authorList>
    </citation>
    <scope>NUCLEOTIDE SEQUENCE [LARGE SCALE GENOMIC DNA]</scope>
    <source>
        <strain evidence="2 4">LMG 26155</strain>
    </source>
</reference>
<evidence type="ECO:0000313" key="5">
    <source>
        <dbReference type="Proteomes" id="UP000290588"/>
    </source>
</evidence>
<dbReference type="Pfam" id="PF18753">
    <property type="entry name" value="Nmad2"/>
    <property type="match status" value="1"/>
</dbReference>
<evidence type="ECO:0000313" key="2">
    <source>
        <dbReference type="EMBL" id="AXX95030.1"/>
    </source>
</evidence>
<accession>A0A347U852</accession>
<name>A0A347U852_9BACT</name>
<dbReference type="AlphaFoldDB" id="A0A347U852"/>
<dbReference type="KEGG" id="aell:AELL_1367"/>
<dbReference type="Proteomes" id="UP000290588">
    <property type="component" value="Unassembled WGS sequence"/>
</dbReference>
<gene>
    <name evidence="2" type="ORF">AELL_1367</name>
    <name evidence="3" type="ORF">CP962_08375</name>
</gene>
<organism evidence="3 5">
    <name type="scientific">Arcobacter ellisii</name>
    <dbReference type="NCBI Taxonomy" id="913109"/>
    <lineage>
        <taxon>Bacteria</taxon>
        <taxon>Pseudomonadati</taxon>
        <taxon>Campylobacterota</taxon>
        <taxon>Epsilonproteobacteria</taxon>
        <taxon>Campylobacterales</taxon>
        <taxon>Arcobacteraceae</taxon>
        <taxon>Arcobacter</taxon>
    </lineage>
</organism>
<sequence length="214" mass="24850">MKVYVYIVPVDDGAAPNPYGGVCTLAICKMNLRKIAKKGDWIIGLSNSFELIYTMKITTVMSMKEYDEFTKEHLQIKIPNKTSKIIEEQMGDSVYDFSNDEIKLRPSVHSRCTKEMDLFGENVLLSNFFYYFGSVAQKLPKEFLDIVSLDIDFIELNEELKNQFFFWLQNQNSELNKIYAKPHVIGLISPSDRTKEMSCCRRKKIEKNFFNSNS</sequence>
<evidence type="ECO:0000259" key="1">
    <source>
        <dbReference type="Pfam" id="PF18753"/>
    </source>
</evidence>
<dbReference type="EMBL" id="NXIG01000007">
    <property type="protein sequence ID" value="RXI30353.1"/>
    <property type="molecule type" value="Genomic_DNA"/>
</dbReference>
<dbReference type="RefSeq" id="WP_118917224.1">
    <property type="nucleotide sequence ID" value="NZ_CP032097.1"/>
</dbReference>
<dbReference type="InterPro" id="IPR041180">
    <property type="entry name" value="Nmad2"/>
</dbReference>